<keyword evidence="6" id="KW-1133">Transmembrane helix</keyword>
<dbReference type="GO" id="GO:0000139">
    <property type="term" value="C:Golgi membrane"/>
    <property type="evidence" value="ECO:0007669"/>
    <property type="project" value="UniProtKB-SubCell"/>
</dbReference>
<evidence type="ECO:0000256" key="4">
    <source>
        <dbReference type="ARBA" id="ARBA00022692"/>
    </source>
</evidence>
<feature type="domain" description="T-SNARE coiled-coil homology" evidence="11">
    <location>
        <begin position="302"/>
        <end position="364"/>
    </location>
</feature>
<evidence type="ECO:0000256" key="10">
    <source>
        <dbReference type="SAM" id="MobiDB-lite"/>
    </source>
</evidence>
<proteinExistence type="inferred from homology"/>
<evidence type="ECO:0000256" key="7">
    <source>
        <dbReference type="ARBA" id="ARBA00023034"/>
    </source>
</evidence>
<dbReference type="CDD" id="cd15845">
    <property type="entry name" value="SNARE_syntaxin16"/>
    <property type="match status" value="1"/>
</dbReference>
<keyword evidence="13" id="KW-1185">Reference proteome</keyword>
<protein>
    <submittedName>
        <fullName evidence="12">t-SNARE affecting a late Golgi compartment protein 2</fullName>
    </submittedName>
</protein>
<reference evidence="12 13" key="1">
    <citation type="journal article" date="2019" name="Fungal Biol. Biotechnol.">
        <title>Draft genome sequence of fastidious pathogen Ceratobasidium theobromae, which causes vascular-streak dieback in Theobroma cacao.</title>
        <authorList>
            <person name="Ali S.S."/>
            <person name="Asman A."/>
            <person name="Shao J."/>
            <person name="Firmansyah A.P."/>
            <person name="Susilo A.W."/>
            <person name="Rosmana A."/>
            <person name="McMahon P."/>
            <person name="Junaid M."/>
            <person name="Guest D."/>
            <person name="Kheng T.Y."/>
            <person name="Meinhardt L.W."/>
            <person name="Bailey B.A."/>
        </authorList>
    </citation>
    <scope>NUCLEOTIDE SEQUENCE [LARGE SCALE GENOMIC DNA]</scope>
    <source>
        <strain evidence="12 13">CT2</strain>
    </source>
</reference>
<feature type="region of interest" description="Disordered" evidence="10">
    <location>
        <begin position="283"/>
        <end position="302"/>
    </location>
</feature>
<organism evidence="12 13">
    <name type="scientific">Ceratobasidium theobromae</name>
    <dbReference type="NCBI Taxonomy" id="1582974"/>
    <lineage>
        <taxon>Eukaryota</taxon>
        <taxon>Fungi</taxon>
        <taxon>Dikarya</taxon>
        <taxon>Basidiomycota</taxon>
        <taxon>Agaricomycotina</taxon>
        <taxon>Agaricomycetes</taxon>
        <taxon>Cantharellales</taxon>
        <taxon>Ceratobasidiaceae</taxon>
        <taxon>Ceratobasidium</taxon>
    </lineage>
</organism>
<keyword evidence="3" id="KW-0813">Transport</keyword>
<keyword evidence="9" id="KW-0472">Membrane</keyword>
<dbReference type="GO" id="GO:0006906">
    <property type="term" value="P:vesicle fusion"/>
    <property type="evidence" value="ECO:0007669"/>
    <property type="project" value="TreeGrafter"/>
</dbReference>
<dbReference type="SMART" id="SM00397">
    <property type="entry name" value="t_SNARE"/>
    <property type="match status" value="1"/>
</dbReference>
<comment type="similarity">
    <text evidence="2">Belongs to the syntaxin family.</text>
</comment>
<dbReference type="InterPro" id="IPR010989">
    <property type="entry name" value="SNARE"/>
</dbReference>
<dbReference type="InterPro" id="IPR045242">
    <property type="entry name" value="Syntaxin"/>
</dbReference>
<evidence type="ECO:0000256" key="3">
    <source>
        <dbReference type="ARBA" id="ARBA00022448"/>
    </source>
</evidence>
<keyword evidence="5" id="KW-0653">Protein transport</keyword>
<dbReference type="Proteomes" id="UP000383932">
    <property type="component" value="Unassembled WGS sequence"/>
</dbReference>
<dbReference type="AlphaFoldDB" id="A0A5N5QWB6"/>
<dbReference type="PROSITE" id="PS50192">
    <property type="entry name" value="T_SNARE"/>
    <property type="match status" value="1"/>
</dbReference>
<evidence type="ECO:0000256" key="5">
    <source>
        <dbReference type="ARBA" id="ARBA00022927"/>
    </source>
</evidence>
<keyword evidence="8" id="KW-0175">Coiled coil</keyword>
<keyword evidence="7" id="KW-0333">Golgi apparatus</keyword>
<dbReference type="OrthoDB" id="10251371at2759"/>
<evidence type="ECO:0000256" key="2">
    <source>
        <dbReference type="ARBA" id="ARBA00009063"/>
    </source>
</evidence>
<dbReference type="PROSITE" id="PS00914">
    <property type="entry name" value="SYNTAXIN"/>
    <property type="match status" value="1"/>
</dbReference>
<evidence type="ECO:0000256" key="9">
    <source>
        <dbReference type="ARBA" id="ARBA00023136"/>
    </source>
</evidence>
<dbReference type="Gene3D" id="1.20.58.70">
    <property type="match status" value="1"/>
</dbReference>
<evidence type="ECO:0000256" key="6">
    <source>
        <dbReference type="ARBA" id="ARBA00022989"/>
    </source>
</evidence>
<evidence type="ECO:0000259" key="11">
    <source>
        <dbReference type="PROSITE" id="PS50192"/>
    </source>
</evidence>
<dbReference type="InterPro" id="IPR000727">
    <property type="entry name" value="T_SNARE_dom"/>
</dbReference>
<evidence type="ECO:0000256" key="8">
    <source>
        <dbReference type="ARBA" id="ARBA00023054"/>
    </source>
</evidence>
<gene>
    <name evidence="12" type="ORF">CTheo_559</name>
</gene>
<sequence>MQSSRETVGNVGRKRVETGIEMEQKASRVTNRTGGWPASDWIRCPTSLHCRASSLHPGHSRLHFRAPIPTVHGGLHVTPSPMAAPTTRSRTNLFVSYRDSQARSSRFRTRRYDNDDDDNDDGEAQRLIRPENAALHIDVAPPWLDISDQVEAAIVDTRNKILALDKLHAKHVLPGFKDRSAEEREIELRTAEITREFRRCHSLIQQISTKAHTFPPTHSSANDVISAHNLQRALAAKVQELSALFRTKQRVYMQKLQGHAISRNDQMIASGLVSSNGTNAYDSVQQDEEASRSQLSAMQHSDPNLAARNHEISEIAKSIVALAELFKDLSNLVIDQGTILDSVEYNIQQTAIHMQDAVRELDVATQYAIFYLPLLAMSTN</sequence>
<name>A0A5N5QWB6_9AGAM</name>
<feature type="compositionally biased region" description="Polar residues" evidence="10">
    <location>
        <begin position="292"/>
        <end position="302"/>
    </location>
</feature>
<keyword evidence="4" id="KW-0812">Transmembrane</keyword>
<evidence type="ECO:0000256" key="1">
    <source>
        <dbReference type="ARBA" id="ARBA00004409"/>
    </source>
</evidence>
<dbReference type="InterPro" id="IPR006012">
    <property type="entry name" value="Syntaxin/epimorphin_CS"/>
</dbReference>
<dbReference type="SUPFAM" id="SSF47661">
    <property type="entry name" value="t-snare proteins"/>
    <property type="match status" value="1"/>
</dbReference>
<dbReference type="GO" id="GO:0005484">
    <property type="term" value="F:SNAP receptor activity"/>
    <property type="evidence" value="ECO:0007669"/>
    <property type="project" value="InterPro"/>
</dbReference>
<evidence type="ECO:0000313" key="13">
    <source>
        <dbReference type="Proteomes" id="UP000383932"/>
    </source>
</evidence>
<dbReference type="GO" id="GO:0031201">
    <property type="term" value="C:SNARE complex"/>
    <property type="evidence" value="ECO:0007669"/>
    <property type="project" value="TreeGrafter"/>
</dbReference>
<dbReference type="PANTHER" id="PTHR19957:SF83">
    <property type="entry name" value="SYNTAXIN-16"/>
    <property type="match status" value="1"/>
</dbReference>
<evidence type="ECO:0000313" key="12">
    <source>
        <dbReference type="EMBL" id="KAB5596042.1"/>
    </source>
</evidence>
<dbReference type="GO" id="GO:0000149">
    <property type="term" value="F:SNARE binding"/>
    <property type="evidence" value="ECO:0007669"/>
    <property type="project" value="TreeGrafter"/>
</dbReference>
<dbReference type="GO" id="GO:0006886">
    <property type="term" value="P:intracellular protein transport"/>
    <property type="evidence" value="ECO:0007669"/>
    <property type="project" value="InterPro"/>
</dbReference>
<accession>A0A5N5QWB6</accession>
<dbReference type="GO" id="GO:0048278">
    <property type="term" value="P:vesicle docking"/>
    <property type="evidence" value="ECO:0007669"/>
    <property type="project" value="TreeGrafter"/>
</dbReference>
<dbReference type="EMBL" id="SSOP01000004">
    <property type="protein sequence ID" value="KAB5596042.1"/>
    <property type="molecule type" value="Genomic_DNA"/>
</dbReference>
<comment type="caution">
    <text evidence="12">The sequence shown here is derived from an EMBL/GenBank/DDBJ whole genome shotgun (WGS) entry which is preliminary data.</text>
</comment>
<dbReference type="PANTHER" id="PTHR19957">
    <property type="entry name" value="SYNTAXIN"/>
    <property type="match status" value="1"/>
</dbReference>
<comment type="subcellular location">
    <subcellularLocation>
        <location evidence="1">Golgi apparatus membrane</location>
        <topology evidence="1">Single-pass type IV membrane protein</topology>
    </subcellularLocation>
</comment>